<comment type="subcellular location">
    <subcellularLocation>
        <location evidence="1">Cell membrane</location>
        <topology evidence="1">Multi-pass membrane protein</topology>
    </subcellularLocation>
</comment>
<dbReference type="Proteomes" id="UP000559117">
    <property type="component" value="Unassembled WGS sequence"/>
</dbReference>
<protein>
    <submittedName>
        <fullName evidence="11">PTS system galactitol-specific IIC component</fullName>
    </submittedName>
</protein>
<dbReference type="InterPro" id="IPR013014">
    <property type="entry name" value="PTS_EIIC_2"/>
</dbReference>
<dbReference type="PIRSF" id="PIRSF006304">
    <property type="entry name" value="GatC"/>
    <property type="match status" value="1"/>
</dbReference>
<keyword evidence="7 9" id="KW-1133">Transmembrane helix</keyword>
<dbReference type="PANTHER" id="PTHR37324:SF2">
    <property type="entry name" value="PTS SYSTEM GALACTITOL-SPECIFIC EIIC COMPONENT"/>
    <property type="match status" value="1"/>
</dbReference>
<feature type="transmembrane region" description="Helical" evidence="9">
    <location>
        <begin position="6"/>
        <end position="31"/>
    </location>
</feature>
<evidence type="ECO:0000256" key="4">
    <source>
        <dbReference type="ARBA" id="ARBA00022597"/>
    </source>
</evidence>
<feature type="transmembrane region" description="Helical" evidence="9">
    <location>
        <begin position="355"/>
        <end position="373"/>
    </location>
</feature>
<accession>A0A840USL3</accession>
<feature type="transmembrane region" description="Helical" evidence="9">
    <location>
        <begin position="300"/>
        <end position="325"/>
    </location>
</feature>
<dbReference type="RefSeq" id="WP_183860139.1">
    <property type="nucleotide sequence ID" value="NZ_JACHFH010000008.1"/>
</dbReference>
<dbReference type="AlphaFoldDB" id="A0A840USL3"/>
<feature type="transmembrane region" description="Helical" evidence="9">
    <location>
        <begin position="43"/>
        <end position="63"/>
    </location>
</feature>
<keyword evidence="4" id="KW-0762">Sugar transport</keyword>
<evidence type="ECO:0000313" key="12">
    <source>
        <dbReference type="Proteomes" id="UP000559117"/>
    </source>
</evidence>
<evidence type="ECO:0000256" key="7">
    <source>
        <dbReference type="ARBA" id="ARBA00022989"/>
    </source>
</evidence>
<evidence type="ECO:0000256" key="6">
    <source>
        <dbReference type="ARBA" id="ARBA00022692"/>
    </source>
</evidence>
<evidence type="ECO:0000256" key="8">
    <source>
        <dbReference type="ARBA" id="ARBA00023136"/>
    </source>
</evidence>
<name>A0A840USL3_9FIRM</name>
<organism evidence="11 12">
    <name type="scientific">Pectinatus brassicae</name>
    <dbReference type="NCBI Taxonomy" id="862415"/>
    <lineage>
        <taxon>Bacteria</taxon>
        <taxon>Bacillati</taxon>
        <taxon>Bacillota</taxon>
        <taxon>Negativicutes</taxon>
        <taxon>Selenomonadales</taxon>
        <taxon>Selenomonadaceae</taxon>
        <taxon>Pectinatus</taxon>
    </lineage>
</organism>
<keyword evidence="2" id="KW-0813">Transport</keyword>
<proteinExistence type="predicted"/>
<dbReference type="PROSITE" id="PS51104">
    <property type="entry name" value="PTS_EIIC_TYPE_2"/>
    <property type="match status" value="1"/>
</dbReference>
<dbReference type="GO" id="GO:0009401">
    <property type="term" value="P:phosphoenolpyruvate-dependent sugar phosphotransferase system"/>
    <property type="evidence" value="ECO:0007669"/>
    <property type="project" value="UniProtKB-KW"/>
</dbReference>
<evidence type="ECO:0000256" key="3">
    <source>
        <dbReference type="ARBA" id="ARBA00022475"/>
    </source>
</evidence>
<evidence type="ECO:0000256" key="2">
    <source>
        <dbReference type="ARBA" id="ARBA00022448"/>
    </source>
</evidence>
<keyword evidence="8 9" id="KW-0472">Membrane</keyword>
<sequence length="421" mass="45689">MEAVQNIIHFILDLGATVMMPIIIVLLGLALRQKFSQAIRSGLTVGMGFAGIFLVIGLFSTNLSPAAKAMVDNFGLHLDVLDVGWPVHAAISFGTPIVPVVFILGVLINIIMLTMNWTKTMDIDLWNYWHFIFAGGLVMYKTDSAVLGVLASCITIIVVLKLADYTQPYVEKYFGMPGISLPHTEDVGWAPICIFLNKVIDKIPVINKIDINPQTIQKKFGVIGEPMFIGLVLGSFIGFLAGYNSKGIIQLGVNMAAVMFLLPRMSRILMEGLMPLSDSAREFLNSRFPGKKVFIGLDSAVVVGNPSVMAVCLLMIPVTLVLAAILPGNRIMPFTDLAGLCFCLLWSVGASRGNVFRGLIISTILMVFILYIATDIAPVSTLMAQKVGFPFPQGTLAVSSLDGGSHFIPYIIYKIVAFIVP</sequence>
<keyword evidence="3" id="KW-1003">Cell membrane</keyword>
<feature type="domain" description="PTS EIIC type-2" evidence="10">
    <location>
        <begin position="8"/>
        <end position="421"/>
    </location>
</feature>
<evidence type="ECO:0000256" key="1">
    <source>
        <dbReference type="ARBA" id="ARBA00004651"/>
    </source>
</evidence>
<dbReference type="PANTHER" id="PTHR37324">
    <property type="entry name" value="PTS SYSTEM GALACTITOL-SPECIFIC EIIC COMPONENT"/>
    <property type="match status" value="1"/>
</dbReference>
<feature type="transmembrane region" description="Helical" evidence="9">
    <location>
        <begin position="331"/>
        <end position="348"/>
    </location>
</feature>
<dbReference type="GO" id="GO:0005886">
    <property type="term" value="C:plasma membrane"/>
    <property type="evidence" value="ECO:0007669"/>
    <property type="project" value="UniProtKB-SubCell"/>
</dbReference>
<comment type="caution">
    <text evidence="11">The sequence shown here is derived from an EMBL/GenBank/DDBJ whole genome shotgun (WGS) entry which is preliminary data.</text>
</comment>
<keyword evidence="6 9" id="KW-0812">Transmembrane</keyword>
<evidence type="ECO:0000256" key="5">
    <source>
        <dbReference type="ARBA" id="ARBA00022683"/>
    </source>
</evidence>
<evidence type="ECO:0000259" key="10">
    <source>
        <dbReference type="PROSITE" id="PS51104"/>
    </source>
</evidence>
<dbReference type="InterPro" id="IPR013853">
    <property type="entry name" value="EIIC-GAT"/>
</dbReference>
<evidence type="ECO:0000256" key="9">
    <source>
        <dbReference type="SAM" id="Phobius"/>
    </source>
</evidence>
<keyword evidence="5" id="KW-0598">Phosphotransferase system</keyword>
<dbReference type="EMBL" id="JACHFH010000008">
    <property type="protein sequence ID" value="MBB5335814.1"/>
    <property type="molecule type" value="Genomic_DNA"/>
</dbReference>
<feature type="transmembrane region" description="Helical" evidence="9">
    <location>
        <begin position="247"/>
        <end position="265"/>
    </location>
</feature>
<gene>
    <name evidence="11" type="ORF">HNR32_000948</name>
</gene>
<evidence type="ECO:0000313" key="11">
    <source>
        <dbReference type="EMBL" id="MBB5335814.1"/>
    </source>
</evidence>
<dbReference type="Pfam" id="PF03611">
    <property type="entry name" value="EIIC-GAT"/>
    <property type="match status" value="1"/>
</dbReference>
<keyword evidence="12" id="KW-1185">Reference proteome</keyword>
<feature type="transmembrane region" description="Helical" evidence="9">
    <location>
        <begin position="220"/>
        <end position="241"/>
    </location>
</feature>
<feature type="transmembrane region" description="Helical" evidence="9">
    <location>
        <begin position="146"/>
        <end position="163"/>
    </location>
</feature>
<dbReference type="InterPro" id="IPR004703">
    <property type="entry name" value="PTS_sugar-sp_permease"/>
</dbReference>
<reference evidence="11 12" key="1">
    <citation type="submission" date="2020-08" db="EMBL/GenBank/DDBJ databases">
        <title>Genomic Encyclopedia of Type Strains, Phase IV (KMG-IV): sequencing the most valuable type-strain genomes for metagenomic binning, comparative biology and taxonomic classification.</title>
        <authorList>
            <person name="Goeker M."/>
        </authorList>
    </citation>
    <scope>NUCLEOTIDE SEQUENCE [LARGE SCALE GENOMIC DNA]</scope>
    <source>
        <strain evidence="11 12">DSM 24661</strain>
    </source>
</reference>
<dbReference type="GO" id="GO:0015577">
    <property type="term" value="F:galactitol transmembrane transporter activity"/>
    <property type="evidence" value="ECO:0007669"/>
    <property type="project" value="InterPro"/>
</dbReference>
<feature type="transmembrane region" description="Helical" evidence="9">
    <location>
        <begin position="123"/>
        <end position="140"/>
    </location>
</feature>
<feature type="transmembrane region" description="Helical" evidence="9">
    <location>
        <begin position="83"/>
        <end position="111"/>
    </location>
</feature>